<dbReference type="EMBL" id="SWLB01000006">
    <property type="protein sequence ID" value="KAF3337800.1"/>
    <property type="molecule type" value="Genomic_DNA"/>
</dbReference>
<dbReference type="SMART" id="SM01162">
    <property type="entry name" value="DUF1771"/>
    <property type="match status" value="1"/>
</dbReference>
<dbReference type="OrthoDB" id="3231855at2759"/>
<dbReference type="PANTHER" id="PTHR47812:SF2">
    <property type="entry name" value="SMR (SMALL MUTS RELATED) DOMAIN-CONTAINING PROTEIN"/>
    <property type="match status" value="1"/>
</dbReference>
<accession>A0A833VQS9</accession>
<dbReference type="PROSITE" id="PS50828">
    <property type="entry name" value="SMR"/>
    <property type="match status" value="1"/>
</dbReference>
<evidence type="ECO:0000313" key="5">
    <source>
        <dbReference type="Proteomes" id="UP000623129"/>
    </source>
</evidence>
<evidence type="ECO:0000313" key="4">
    <source>
        <dbReference type="EMBL" id="KAF3337800.1"/>
    </source>
</evidence>
<dbReference type="InterPro" id="IPR036063">
    <property type="entry name" value="Smr_dom_sf"/>
</dbReference>
<proteinExistence type="predicted"/>
<evidence type="ECO:0000256" key="2">
    <source>
        <dbReference type="SAM" id="MobiDB-lite"/>
    </source>
</evidence>
<dbReference type="InterPro" id="IPR013899">
    <property type="entry name" value="DUF1771"/>
</dbReference>
<dbReference type="PANTHER" id="PTHR47812">
    <property type="entry name" value="SMR (SMALL MUTS RELATED) DOMAIN-CONTAINING PROTEIN"/>
    <property type="match status" value="1"/>
</dbReference>
<feature type="compositionally biased region" description="Polar residues" evidence="2">
    <location>
        <begin position="1"/>
        <end position="10"/>
    </location>
</feature>
<feature type="compositionally biased region" description="Basic and acidic residues" evidence="2">
    <location>
        <begin position="16"/>
        <end position="27"/>
    </location>
</feature>
<dbReference type="InterPro" id="IPR002625">
    <property type="entry name" value="Smr_dom"/>
</dbReference>
<keyword evidence="1" id="KW-0175">Coiled coil</keyword>
<dbReference type="Proteomes" id="UP000623129">
    <property type="component" value="Unassembled WGS sequence"/>
</dbReference>
<feature type="domain" description="Smr" evidence="3">
    <location>
        <begin position="260"/>
        <end position="351"/>
    </location>
</feature>
<feature type="coiled-coil region" evidence="1">
    <location>
        <begin position="226"/>
        <end position="256"/>
    </location>
</feature>
<dbReference type="AlphaFoldDB" id="A0A833VQS9"/>
<dbReference type="Gene3D" id="3.30.1370.110">
    <property type="match status" value="1"/>
</dbReference>
<comment type="caution">
    <text evidence="4">The sequence shown here is derived from an EMBL/GenBank/DDBJ whole genome shotgun (WGS) entry which is preliminary data.</text>
</comment>
<name>A0A833VQS9_9POAL</name>
<evidence type="ECO:0000259" key="3">
    <source>
        <dbReference type="PROSITE" id="PS50828"/>
    </source>
</evidence>
<sequence length="369" mass="40867">MQRPRVQSTYGWAAFDRQHRPQKEKIDASSSDPFPPISGNTHAGPSSSLMRTSPSMMKPFSSVLRPCNPLENPVKLLKDANPWADHGLIKDVLEGVNNDLNMASQILKSMISNDSEDGKTPVAEEKSHSNVHKNKGLMEEATPNGNPSVLNGSSSSTSSENNSSFNAMDYGLIFSVPIEPELEEEDDVYFNHRKDALKMMRAASNHSRAASNAFMCGDHVSARQLSQQAREEWAEAEKLNAKAAKEILMLKNANNDMSKLDLHGLHAVEAVRALEERLTKIESIDRLKMGPACKDATTTTRPRQNVLHVITGTGTHSKGQASLPAAVKSFLIEKRYRFEEARPGVIDVRPKFRYKIQTRPDGEEFSSSL</sequence>
<feature type="compositionally biased region" description="Low complexity" evidence="2">
    <location>
        <begin position="144"/>
        <end position="162"/>
    </location>
</feature>
<dbReference type="SMART" id="SM00463">
    <property type="entry name" value="SMR"/>
    <property type="match status" value="1"/>
</dbReference>
<reference evidence="4" key="1">
    <citation type="submission" date="2020-01" db="EMBL/GenBank/DDBJ databases">
        <title>Genome sequence of Kobresia littledalei, the first chromosome-level genome in the family Cyperaceae.</title>
        <authorList>
            <person name="Qu G."/>
        </authorList>
    </citation>
    <scope>NUCLEOTIDE SEQUENCE</scope>
    <source>
        <strain evidence="4">C.B.Clarke</strain>
        <tissue evidence="4">Leaf</tissue>
    </source>
</reference>
<keyword evidence="5" id="KW-1185">Reference proteome</keyword>
<gene>
    <name evidence="4" type="ORF">FCM35_KLT18387</name>
</gene>
<feature type="region of interest" description="Disordered" evidence="2">
    <location>
        <begin position="1"/>
        <end position="51"/>
    </location>
</feature>
<dbReference type="Pfam" id="PF08590">
    <property type="entry name" value="DUF1771"/>
    <property type="match status" value="1"/>
</dbReference>
<evidence type="ECO:0000256" key="1">
    <source>
        <dbReference type="SAM" id="Coils"/>
    </source>
</evidence>
<feature type="compositionally biased region" description="Basic and acidic residues" evidence="2">
    <location>
        <begin position="116"/>
        <end position="128"/>
    </location>
</feature>
<protein>
    <submittedName>
        <fullName evidence="4">Smr domain-containing protein</fullName>
    </submittedName>
</protein>
<organism evidence="4 5">
    <name type="scientific">Carex littledalei</name>
    <dbReference type="NCBI Taxonomy" id="544730"/>
    <lineage>
        <taxon>Eukaryota</taxon>
        <taxon>Viridiplantae</taxon>
        <taxon>Streptophyta</taxon>
        <taxon>Embryophyta</taxon>
        <taxon>Tracheophyta</taxon>
        <taxon>Spermatophyta</taxon>
        <taxon>Magnoliopsida</taxon>
        <taxon>Liliopsida</taxon>
        <taxon>Poales</taxon>
        <taxon>Cyperaceae</taxon>
        <taxon>Cyperoideae</taxon>
        <taxon>Cariceae</taxon>
        <taxon>Carex</taxon>
        <taxon>Carex subgen. Euthyceras</taxon>
    </lineage>
</organism>
<feature type="region of interest" description="Disordered" evidence="2">
    <location>
        <begin position="113"/>
        <end position="162"/>
    </location>
</feature>
<dbReference type="SUPFAM" id="SSF160443">
    <property type="entry name" value="SMR domain-like"/>
    <property type="match status" value="1"/>
</dbReference>
<feature type="compositionally biased region" description="Polar residues" evidence="2">
    <location>
        <begin position="28"/>
        <end position="51"/>
    </location>
</feature>